<feature type="transmembrane region" description="Helical" evidence="1">
    <location>
        <begin position="35"/>
        <end position="57"/>
    </location>
</feature>
<organism evidence="2">
    <name type="scientific">marine sediment metagenome</name>
    <dbReference type="NCBI Taxonomy" id="412755"/>
    <lineage>
        <taxon>unclassified sequences</taxon>
        <taxon>metagenomes</taxon>
        <taxon>ecological metagenomes</taxon>
    </lineage>
</organism>
<feature type="non-terminal residue" evidence="2">
    <location>
        <position position="1"/>
    </location>
</feature>
<protein>
    <recommendedName>
        <fullName evidence="3">ABC3 transporter permease protein domain-containing protein</fullName>
    </recommendedName>
</protein>
<evidence type="ECO:0000313" key="2">
    <source>
        <dbReference type="EMBL" id="GAG81586.1"/>
    </source>
</evidence>
<accession>X1CBA0</accession>
<proteinExistence type="predicted"/>
<sequence length="70" mass="7945">FMGVLIGSYSAYLMESNLSLLTELPTIFSIPIDTIIRVFGISIIIGIIGMYLILLRLSRQTLMDIFRQTF</sequence>
<evidence type="ECO:0000256" key="1">
    <source>
        <dbReference type="SAM" id="Phobius"/>
    </source>
</evidence>
<dbReference type="EMBL" id="BART01012485">
    <property type="protein sequence ID" value="GAG81586.1"/>
    <property type="molecule type" value="Genomic_DNA"/>
</dbReference>
<keyword evidence="1" id="KW-0812">Transmembrane</keyword>
<name>X1CBA0_9ZZZZ</name>
<evidence type="ECO:0008006" key="3">
    <source>
        <dbReference type="Google" id="ProtNLM"/>
    </source>
</evidence>
<dbReference type="AlphaFoldDB" id="X1CBA0"/>
<gene>
    <name evidence="2" type="ORF">S01H4_26037</name>
</gene>
<reference evidence="2" key="1">
    <citation type="journal article" date="2014" name="Front. Microbiol.">
        <title>High frequency of phylogenetically diverse reductive dehalogenase-homologous genes in deep subseafloor sedimentary metagenomes.</title>
        <authorList>
            <person name="Kawai M."/>
            <person name="Futagami T."/>
            <person name="Toyoda A."/>
            <person name="Takaki Y."/>
            <person name="Nishi S."/>
            <person name="Hori S."/>
            <person name="Arai W."/>
            <person name="Tsubouchi T."/>
            <person name="Morono Y."/>
            <person name="Uchiyama I."/>
            <person name="Ito T."/>
            <person name="Fujiyama A."/>
            <person name="Inagaki F."/>
            <person name="Takami H."/>
        </authorList>
    </citation>
    <scope>NUCLEOTIDE SEQUENCE</scope>
    <source>
        <strain evidence="2">Expedition CK06-06</strain>
    </source>
</reference>
<comment type="caution">
    <text evidence="2">The sequence shown here is derived from an EMBL/GenBank/DDBJ whole genome shotgun (WGS) entry which is preliminary data.</text>
</comment>
<keyword evidence="1" id="KW-1133">Transmembrane helix</keyword>
<keyword evidence="1" id="KW-0472">Membrane</keyword>